<dbReference type="GeneID" id="64625893"/>
<dbReference type="RefSeq" id="XP_041186489.1">
    <property type="nucleotide sequence ID" value="XM_041331876.1"/>
</dbReference>
<organism evidence="2 3">
    <name type="scientific">Suillus subaureus</name>
    <dbReference type="NCBI Taxonomy" id="48587"/>
    <lineage>
        <taxon>Eukaryota</taxon>
        <taxon>Fungi</taxon>
        <taxon>Dikarya</taxon>
        <taxon>Basidiomycota</taxon>
        <taxon>Agaricomycotina</taxon>
        <taxon>Agaricomycetes</taxon>
        <taxon>Agaricomycetidae</taxon>
        <taxon>Boletales</taxon>
        <taxon>Suillineae</taxon>
        <taxon>Suillaceae</taxon>
        <taxon>Suillus</taxon>
    </lineage>
</organism>
<dbReference type="Proteomes" id="UP000807769">
    <property type="component" value="Unassembled WGS sequence"/>
</dbReference>
<dbReference type="InterPro" id="IPR041457">
    <property type="entry name" value="CxC2_KDZ-assoc"/>
</dbReference>
<keyword evidence="3" id="KW-1185">Reference proteome</keyword>
<dbReference type="EMBL" id="JABBWG010000069">
    <property type="protein sequence ID" value="KAG1803228.1"/>
    <property type="molecule type" value="Genomic_DNA"/>
</dbReference>
<dbReference type="AlphaFoldDB" id="A0A9P7J5B1"/>
<reference evidence="2" key="1">
    <citation type="journal article" date="2020" name="New Phytol.">
        <title>Comparative genomics reveals dynamic genome evolution in host specialist ectomycorrhizal fungi.</title>
        <authorList>
            <person name="Lofgren L.A."/>
            <person name="Nguyen N.H."/>
            <person name="Vilgalys R."/>
            <person name="Ruytinx J."/>
            <person name="Liao H.L."/>
            <person name="Branco S."/>
            <person name="Kuo A."/>
            <person name="LaButti K."/>
            <person name="Lipzen A."/>
            <person name="Andreopoulos W."/>
            <person name="Pangilinan J."/>
            <person name="Riley R."/>
            <person name="Hundley H."/>
            <person name="Na H."/>
            <person name="Barry K."/>
            <person name="Grigoriev I.V."/>
            <person name="Stajich J.E."/>
            <person name="Kennedy P.G."/>
        </authorList>
    </citation>
    <scope>NUCLEOTIDE SEQUENCE</scope>
    <source>
        <strain evidence="2">MN1</strain>
    </source>
</reference>
<gene>
    <name evidence="2" type="ORF">BJ212DRAFT_1285241</name>
</gene>
<feature type="non-terminal residue" evidence="2">
    <location>
        <position position="195"/>
    </location>
</feature>
<evidence type="ECO:0000313" key="2">
    <source>
        <dbReference type="EMBL" id="KAG1803228.1"/>
    </source>
</evidence>
<evidence type="ECO:0000259" key="1">
    <source>
        <dbReference type="Pfam" id="PF18803"/>
    </source>
</evidence>
<dbReference type="Pfam" id="PF18803">
    <property type="entry name" value="CxC2"/>
    <property type="match status" value="1"/>
</dbReference>
<dbReference type="OrthoDB" id="2682806at2759"/>
<feature type="domain" description="CxC2-like cysteine cluster KDZ transposase-associated" evidence="1">
    <location>
        <begin position="69"/>
        <end position="176"/>
    </location>
</feature>
<accession>A0A9P7J5B1</accession>
<protein>
    <recommendedName>
        <fullName evidence="1">CxC2-like cysteine cluster KDZ transposase-associated domain-containing protein</fullName>
    </recommendedName>
</protein>
<evidence type="ECO:0000313" key="3">
    <source>
        <dbReference type="Proteomes" id="UP000807769"/>
    </source>
</evidence>
<sequence length="195" mass="22159">YLDELIQLEGRGRANHSCYACGNLNAPYHCEDCFLVDLFCHLCIIKLPQTVPLHQVKQWQDGYFHSTTLKHLGLHIQLGDHTNQPCCNPKPAQEDDFVVINVHGIHEVVLDFCDCTNAPSHYRQLLCCCLFPATSTDLNTAATFAVLKHFYLLSFESKVSAYEFNHCLVHQSDNTGIQPIKVRLISYFSEHGTCY</sequence>
<proteinExistence type="predicted"/>
<comment type="caution">
    <text evidence="2">The sequence shown here is derived from an EMBL/GenBank/DDBJ whole genome shotgun (WGS) entry which is preliminary data.</text>
</comment>
<name>A0A9P7J5B1_9AGAM</name>